<dbReference type="AlphaFoldDB" id="A0A6P6BQM1"/>
<keyword evidence="7 14" id="KW-1015">Disulfide bond</keyword>
<dbReference type="InterPro" id="IPR020445">
    <property type="entry name" value="TNFR_4"/>
</dbReference>
<dbReference type="KEGG" id="pvp:105303568"/>
<evidence type="ECO:0000313" key="19">
    <source>
        <dbReference type="RefSeq" id="XP_023377393.1"/>
    </source>
</evidence>
<proteinExistence type="predicted"/>
<feature type="repeat" description="TNFR-Cys" evidence="14">
    <location>
        <begin position="236"/>
        <end position="277"/>
    </location>
</feature>
<feature type="disulfide bond" evidence="14">
    <location>
        <begin position="213"/>
        <end position="226"/>
    </location>
</feature>
<comment type="function">
    <text evidence="10">Receptor for TNFSF4/OX40L/GP34. Is a costimulatory molecule implicated in long-term T-cell immunity.</text>
</comment>
<feature type="domain" description="TNFR-Cys" evidence="17">
    <location>
        <begin position="236"/>
        <end position="277"/>
    </location>
</feature>
<dbReference type="SMART" id="SM00208">
    <property type="entry name" value="TNFR"/>
    <property type="match status" value="3"/>
</dbReference>
<dbReference type="CDD" id="cd13406">
    <property type="entry name" value="TNFRSF4"/>
    <property type="match status" value="1"/>
</dbReference>
<feature type="region of interest" description="Disordered" evidence="15">
    <location>
        <begin position="1"/>
        <end position="20"/>
    </location>
</feature>
<dbReference type="InterPro" id="IPR001368">
    <property type="entry name" value="TNFR/NGFR_Cys_rich_reg"/>
</dbReference>
<evidence type="ECO:0000256" key="8">
    <source>
        <dbReference type="ARBA" id="ARBA00023170"/>
    </source>
</evidence>
<dbReference type="GO" id="GO:0009897">
    <property type="term" value="C:external side of plasma membrane"/>
    <property type="evidence" value="ECO:0007669"/>
    <property type="project" value="TreeGrafter"/>
</dbReference>
<dbReference type="Pfam" id="PF00020">
    <property type="entry name" value="TNFR_c6"/>
    <property type="match status" value="2"/>
</dbReference>
<evidence type="ECO:0000256" key="3">
    <source>
        <dbReference type="ARBA" id="ARBA00022729"/>
    </source>
</evidence>
<dbReference type="PROSITE" id="PS00652">
    <property type="entry name" value="TNFR_NGFR_1"/>
    <property type="match status" value="1"/>
</dbReference>
<dbReference type="SUPFAM" id="SSF57586">
    <property type="entry name" value="TNF receptor-like"/>
    <property type="match status" value="3"/>
</dbReference>
<dbReference type="InterPro" id="IPR034022">
    <property type="entry name" value="TNFRSF4_N"/>
</dbReference>
<dbReference type="PANTHER" id="PTHR47881">
    <property type="entry name" value="TUMOR NECROSIS FACTOR RECEPTOR SUBFAMILY MEMBER 4"/>
    <property type="match status" value="1"/>
</dbReference>
<evidence type="ECO:0000256" key="1">
    <source>
        <dbReference type="ARBA" id="ARBA00004479"/>
    </source>
</evidence>
<evidence type="ECO:0000313" key="18">
    <source>
        <dbReference type="Proteomes" id="UP000515202"/>
    </source>
</evidence>
<accession>A0A6P6BQM1</accession>
<organism evidence="18 19">
    <name type="scientific">Pteropus vampyrus</name>
    <name type="common">Large flying fox</name>
    <dbReference type="NCBI Taxonomy" id="132908"/>
    <lineage>
        <taxon>Eukaryota</taxon>
        <taxon>Metazoa</taxon>
        <taxon>Chordata</taxon>
        <taxon>Craniata</taxon>
        <taxon>Vertebrata</taxon>
        <taxon>Euteleostomi</taxon>
        <taxon>Mammalia</taxon>
        <taxon>Eutheria</taxon>
        <taxon>Laurasiatheria</taxon>
        <taxon>Chiroptera</taxon>
        <taxon>Yinpterochiroptera</taxon>
        <taxon>Pteropodoidea</taxon>
        <taxon>Pteropodidae</taxon>
        <taxon>Pteropodinae</taxon>
        <taxon>Pteropus</taxon>
    </lineage>
</organism>
<evidence type="ECO:0000256" key="15">
    <source>
        <dbReference type="SAM" id="MobiDB-lite"/>
    </source>
</evidence>
<sequence length="446" mass="47600">MVPEPSRPLSRVSRPHAQPRRRCLQLPLPWHSRPVGALDACGHTASTSLTPSPPRAASRPSAYSLSSFGKKKSVLCQWETGSTRLPGRLTSPRGDPLAVEAQGGWTALAPARGRSGDFPQVGLPALPALLGEGTSQRCWSSADSFRQLLTSPYSHILQGKTPDSCTTCEARMCVGAPRPRVPRSALLFLGFVLGTAAQLRCSEHSYPHGDRCCRECQPGYGMESRCTDLQDTVCLPCKPGFYNEYQNYDSCRPCTQCNQRSGSETKQMCTAKQDTICRCRPGTQPQDGFKHGSDCAPCPPGHFSPGNNQACKPWTNCTLAGKRSLRAASSSSDAVCEDRSPTAALPRETQGPPAQPPTAQPTTAWPGTSQEPSTHPTEPPKCPELAAVLGVGLGLGLLAPAAAALILLLHCRAWRLLPPTKPPGGSSCRTPIQEEHADANSALAKI</sequence>
<name>A0A6P6BQM1_PTEVA</name>
<dbReference type="PRINTS" id="PR01921">
    <property type="entry name" value="TNFACTORR4"/>
</dbReference>
<evidence type="ECO:0000256" key="12">
    <source>
        <dbReference type="ARBA" id="ARBA00072143"/>
    </source>
</evidence>
<keyword evidence="2 16" id="KW-0812">Transmembrane</keyword>
<keyword evidence="18" id="KW-1185">Reference proteome</keyword>
<evidence type="ECO:0000256" key="10">
    <source>
        <dbReference type="ARBA" id="ARBA00054481"/>
    </source>
</evidence>
<dbReference type="FunFam" id="2.10.50.10:FF:000026">
    <property type="entry name" value="Tumor necrosis factor receptor superfamily member 4"/>
    <property type="match status" value="1"/>
</dbReference>
<evidence type="ECO:0000256" key="9">
    <source>
        <dbReference type="ARBA" id="ARBA00023180"/>
    </source>
</evidence>
<evidence type="ECO:0000256" key="13">
    <source>
        <dbReference type="ARBA" id="ARBA00082647"/>
    </source>
</evidence>
<dbReference type="FunFam" id="2.10.50.10:FF:000038">
    <property type="entry name" value="Tumor necrosis factor receptor superfamily member 4"/>
    <property type="match status" value="1"/>
</dbReference>
<evidence type="ECO:0000256" key="6">
    <source>
        <dbReference type="ARBA" id="ARBA00023136"/>
    </source>
</evidence>
<comment type="caution">
    <text evidence="14">Lacks conserved residue(s) required for the propagation of feature annotation.</text>
</comment>
<evidence type="ECO:0000256" key="4">
    <source>
        <dbReference type="ARBA" id="ARBA00022737"/>
    </source>
</evidence>
<feature type="transmembrane region" description="Helical" evidence="16">
    <location>
        <begin position="385"/>
        <end position="409"/>
    </location>
</feature>
<keyword evidence="8 19" id="KW-0675">Receptor</keyword>
<dbReference type="RefSeq" id="XP_023377393.1">
    <property type="nucleotide sequence ID" value="XM_023521625.1"/>
</dbReference>
<keyword evidence="5 16" id="KW-1133">Transmembrane helix</keyword>
<comment type="subcellular location">
    <subcellularLocation>
        <location evidence="1">Membrane</location>
        <topology evidence="1">Single-pass type I membrane protein</topology>
    </subcellularLocation>
</comment>
<gene>
    <name evidence="19" type="primary">TNFRSF4</name>
</gene>
<dbReference type="GO" id="GO:0005031">
    <property type="term" value="F:tumor necrosis factor receptor activity"/>
    <property type="evidence" value="ECO:0007669"/>
    <property type="project" value="InterPro"/>
</dbReference>
<evidence type="ECO:0000259" key="17">
    <source>
        <dbReference type="PROSITE" id="PS50050"/>
    </source>
</evidence>
<feature type="region of interest" description="Disordered" evidence="15">
    <location>
        <begin position="422"/>
        <end position="446"/>
    </location>
</feature>
<evidence type="ECO:0000256" key="2">
    <source>
        <dbReference type="ARBA" id="ARBA00022692"/>
    </source>
</evidence>
<reference evidence="19" key="1">
    <citation type="submission" date="2025-08" db="UniProtKB">
        <authorList>
            <consortium name="RefSeq"/>
        </authorList>
    </citation>
    <scope>IDENTIFICATION</scope>
    <source>
        <tissue evidence="19">Kidney</tissue>
    </source>
</reference>
<dbReference type="SMART" id="SM01411">
    <property type="entry name" value="Ephrin_rec_like"/>
    <property type="match status" value="2"/>
</dbReference>
<dbReference type="CTD" id="7293"/>
<feature type="disulfide bond" evidence="14">
    <location>
        <begin position="216"/>
        <end position="234"/>
    </location>
</feature>
<keyword evidence="3" id="KW-0732">Signal</keyword>
<evidence type="ECO:0000256" key="16">
    <source>
        <dbReference type="SAM" id="Phobius"/>
    </source>
</evidence>
<keyword evidence="6 16" id="KW-0472">Membrane</keyword>
<dbReference type="PROSITE" id="PS50050">
    <property type="entry name" value="TNFR_NGFR_2"/>
    <property type="match status" value="2"/>
</dbReference>
<evidence type="ECO:0000256" key="11">
    <source>
        <dbReference type="ARBA" id="ARBA00063202"/>
    </source>
</evidence>
<evidence type="ECO:0000256" key="7">
    <source>
        <dbReference type="ARBA" id="ARBA00023157"/>
    </source>
</evidence>
<evidence type="ECO:0000256" key="5">
    <source>
        <dbReference type="ARBA" id="ARBA00022989"/>
    </source>
</evidence>
<feature type="repeat" description="TNFR-Cys" evidence="14">
    <location>
        <begin position="200"/>
        <end position="234"/>
    </location>
</feature>
<comment type="subunit">
    <text evidence="11">Interacts with TRAF2, TRAF3 and TRAF5.</text>
</comment>
<evidence type="ECO:0000256" key="14">
    <source>
        <dbReference type="PROSITE-ProRule" id="PRU00206"/>
    </source>
</evidence>
<protein>
    <recommendedName>
        <fullName evidence="12">Tumor necrosis factor receptor superfamily member 4</fullName>
    </recommendedName>
    <alternativeName>
        <fullName evidence="13">OX40L receptor</fullName>
    </alternativeName>
</protein>
<dbReference type="OrthoDB" id="9950067at2759"/>
<dbReference type="Proteomes" id="UP000515202">
    <property type="component" value="Unplaced"/>
</dbReference>
<keyword evidence="9" id="KW-0325">Glycoprotein</keyword>
<keyword evidence="4" id="KW-0677">Repeat</keyword>
<dbReference type="GeneID" id="105303568"/>
<feature type="region of interest" description="Disordered" evidence="15">
    <location>
        <begin position="330"/>
        <end position="381"/>
    </location>
</feature>
<dbReference type="GO" id="GO:0006954">
    <property type="term" value="P:inflammatory response"/>
    <property type="evidence" value="ECO:0007669"/>
    <property type="project" value="InterPro"/>
</dbReference>
<feature type="domain" description="TNFR-Cys" evidence="17">
    <location>
        <begin position="200"/>
        <end position="234"/>
    </location>
</feature>
<dbReference type="Gene3D" id="2.10.50.10">
    <property type="entry name" value="Tumor Necrosis Factor Receptor, subunit A, domain 2"/>
    <property type="match status" value="2"/>
</dbReference>
<dbReference type="PANTHER" id="PTHR47881:SF1">
    <property type="entry name" value="TUMOR NECROSIS FACTOR RECEPTOR SUPERFAMILY MEMBER 4"/>
    <property type="match status" value="1"/>
</dbReference>